<dbReference type="GeneID" id="31003156"/>
<evidence type="ECO:0000313" key="1">
    <source>
        <dbReference type="EMBL" id="OKL61502.1"/>
    </source>
</evidence>
<comment type="caution">
    <text evidence="1">The sequence shown here is derived from an EMBL/GenBank/DDBJ whole genome shotgun (WGS) entry which is preliminary data.</text>
</comment>
<dbReference type="Proteomes" id="UP000214365">
    <property type="component" value="Unassembled WGS sequence"/>
</dbReference>
<sequence>MQSDRSPLGHFSLLPPEIRFMIWDYFYPQGIRRCKTEFAILRTSSTLYHEIISYLKWPESLGRFEIDMFPSPDYPFLMYNASRSVCWEIPAKWFSDSAGILGFDHLPVDKLGTVLNIPAPIGGTDPGEIISIYEKCLVLVKLFNWAKSKSVKSLSINLHDTMSTTWICRPSQHPDNVHPVQSLPVTMNSLPFLNGFQNFRSDDIAMVMNPFFLALRVSNIQVTLGVTSAGFAQTAGYHTELQSRMVTDQQNILQPSSWKIAYYESRLSLTFLLIQTELDSAHGPMANLMRLKRFVEWSEEPQAVEDGLLAILYRCRDEIRQGNLGSAMQMDIWTRFGLMRLVDPKSNVRHLELNTMAVTEETEEDRLRAGLNEVMFGEASSADAWHRAFSSGIPAFSHPWWNYRKFQLSQMLSLLNFDEPRVRNTFVGELFTIQF</sequence>
<dbReference type="STRING" id="1441469.A0A225AJ45"/>
<reference evidence="1 2" key="1">
    <citation type="submission" date="2015-06" db="EMBL/GenBank/DDBJ databases">
        <title>Talaromyces atroroseus IBT 11181 draft genome.</title>
        <authorList>
            <person name="Rasmussen K.B."/>
            <person name="Rasmussen S."/>
            <person name="Petersen B."/>
            <person name="Sicheritz-Ponten T."/>
            <person name="Mortensen U.H."/>
            <person name="Thrane U."/>
        </authorList>
    </citation>
    <scope>NUCLEOTIDE SEQUENCE [LARGE SCALE GENOMIC DNA]</scope>
    <source>
        <strain evidence="1 2">IBT 11181</strain>
    </source>
</reference>
<gene>
    <name evidence="1" type="ORF">UA08_03401</name>
</gene>
<organism evidence="1 2">
    <name type="scientific">Talaromyces atroroseus</name>
    <dbReference type="NCBI Taxonomy" id="1441469"/>
    <lineage>
        <taxon>Eukaryota</taxon>
        <taxon>Fungi</taxon>
        <taxon>Dikarya</taxon>
        <taxon>Ascomycota</taxon>
        <taxon>Pezizomycotina</taxon>
        <taxon>Eurotiomycetes</taxon>
        <taxon>Eurotiomycetidae</taxon>
        <taxon>Eurotiales</taxon>
        <taxon>Trichocomaceae</taxon>
        <taxon>Talaromyces</taxon>
        <taxon>Talaromyces sect. Trachyspermi</taxon>
    </lineage>
</organism>
<name>A0A225AJ45_TALAT</name>
<accession>A0A225AJ45</accession>
<evidence type="ECO:0000313" key="2">
    <source>
        <dbReference type="Proteomes" id="UP000214365"/>
    </source>
</evidence>
<dbReference type="RefSeq" id="XP_020121623.1">
    <property type="nucleotide sequence ID" value="XM_020265697.1"/>
</dbReference>
<keyword evidence="2" id="KW-1185">Reference proteome</keyword>
<dbReference type="EMBL" id="LFMY01000004">
    <property type="protein sequence ID" value="OKL61502.1"/>
    <property type="molecule type" value="Genomic_DNA"/>
</dbReference>
<proteinExistence type="predicted"/>
<protein>
    <submittedName>
        <fullName evidence="1">Uncharacterized protein</fullName>
    </submittedName>
</protein>
<dbReference type="AlphaFoldDB" id="A0A225AJ45"/>
<dbReference type="OrthoDB" id="3940621at2759"/>